<dbReference type="Proteomes" id="UP000036873">
    <property type="component" value="Unassembled WGS sequence"/>
</dbReference>
<evidence type="ECO:0000256" key="1">
    <source>
        <dbReference type="ARBA" id="ARBA00010613"/>
    </source>
</evidence>
<reference evidence="4" key="1">
    <citation type="submission" date="2015-07" db="EMBL/GenBank/DDBJ databases">
        <title>Draft genome sequence of Acetobacterium bakii DSM 8293, a potential psychrophilic chemical producer through syngas fermentation.</title>
        <authorList>
            <person name="Song Y."/>
            <person name="Hwang S."/>
            <person name="Cho B.-K."/>
        </authorList>
    </citation>
    <scope>NUCLEOTIDE SEQUENCE [LARGE SCALE GENOMIC DNA]</scope>
    <source>
        <strain evidence="4">DSM 8239</strain>
    </source>
</reference>
<name>A0A0L6U062_9FIRM</name>
<comment type="caution">
    <text evidence="3">The sequence shown here is derived from an EMBL/GenBank/DDBJ whole genome shotgun (WGS) entry which is preliminary data.</text>
</comment>
<dbReference type="Pfam" id="PF00795">
    <property type="entry name" value="CN_hydrolase"/>
    <property type="match status" value="1"/>
</dbReference>
<proteinExistence type="inferred from homology"/>
<dbReference type="PROSITE" id="PS50263">
    <property type="entry name" value="CN_HYDROLASE"/>
    <property type="match status" value="1"/>
</dbReference>
<dbReference type="OrthoDB" id="9811121at2"/>
<feature type="domain" description="CN hydrolase" evidence="2">
    <location>
        <begin position="1"/>
        <end position="241"/>
    </location>
</feature>
<dbReference type="InterPro" id="IPR001110">
    <property type="entry name" value="UPF0012_CS"/>
</dbReference>
<evidence type="ECO:0000259" key="2">
    <source>
        <dbReference type="PROSITE" id="PS50263"/>
    </source>
</evidence>
<dbReference type="PANTHER" id="PTHR23088">
    <property type="entry name" value="NITRILASE-RELATED"/>
    <property type="match status" value="1"/>
</dbReference>
<protein>
    <recommendedName>
        <fullName evidence="2">CN hydrolase domain-containing protein</fullName>
    </recommendedName>
</protein>
<sequence>MKICGIQMKVLLKQTEHNFANAESWIRKAAETGADVAVLPEMWNGGFLTVELNDRIADVEGQRTKAFLSKLAMELHINIVGGSVATKKGTSYYNTSYIANRQGNIIAEYDKAHLFSFGGEEKRYSPGHQLVTFELDSIACGVIICYDLRFPEWSRKQALAGAKILFVPAEWPMPRVSHWRILNQARAIENQLYMVAVNGCGEAISDAYNAGNSMIIDPWGNILADAGALPREMLVFGDIDLSAVEKVRNHMTVFQDRRDDIY</sequence>
<dbReference type="InterPro" id="IPR003010">
    <property type="entry name" value="C-N_Hydrolase"/>
</dbReference>
<evidence type="ECO:0000313" key="3">
    <source>
        <dbReference type="EMBL" id="KNZ41896.1"/>
    </source>
</evidence>
<dbReference type="InterPro" id="IPR036526">
    <property type="entry name" value="C-N_Hydrolase_sf"/>
</dbReference>
<accession>A0A0L6U062</accession>
<dbReference type="AlphaFoldDB" id="A0A0L6U062"/>
<dbReference type="STRING" id="52689.AKG39_09790"/>
<comment type="similarity">
    <text evidence="1">Belongs to the carbon-nitrogen hydrolase superfamily. NIT1/NIT2 family.</text>
</comment>
<dbReference type="SUPFAM" id="SSF56317">
    <property type="entry name" value="Carbon-nitrogen hydrolase"/>
    <property type="match status" value="1"/>
</dbReference>
<evidence type="ECO:0000313" key="4">
    <source>
        <dbReference type="Proteomes" id="UP000036873"/>
    </source>
</evidence>
<dbReference type="RefSeq" id="WP_050740208.1">
    <property type="nucleotide sequence ID" value="NZ_LGYO01000022.1"/>
</dbReference>
<dbReference type="EMBL" id="LGYO01000022">
    <property type="protein sequence ID" value="KNZ41896.1"/>
    <property type="molecule type" value="Genomic_DNA"/>
</dbReference>
<dbReference type="PATRIC" id="fig|52689.4.peg.1169"/>
<dbReference type="PANTHER" id="PTHR23088:SF27">
    <property type="entry name" value="DEAMINATED GLUTATHIONE AMIDASE"/>
    <property type="match status" value="1"/>
</dbReference>
<dbReference type="CDD" id="cd07583">
    <property type="entry name" value="nitrilase_5"/>
    <property type="match status" value="1"/>
</dbReference>
<gene>
    <name evidence="3" type="ORF">AKG39_09790</name>
</gene>
<dbReference type="PROSITE" id="PS01227">
    <property type="entry name" value="UPF0012"/>
    <property type="match status" value="1"/>
</dbReference>
<dbReference type="Gene3D" id="3.60.110.10">
    <property type="entry name" value="Carbon-nitrogen hydrolase"/>
    <property type="match status" value="1"/>
</dbReference>
<organism evidence="3 4">
    <name type="scientific">Acetobacterium bakii</name>
    <dbReference type="NCBI Taxonomy" id="52689"/>
    <lineage>
        <taxon>Bacteria</taxon>
        <taxon>Bacillati</taxon>
        <taxon>Bacillota</taxon>
        <taxon>Clostridia</taxon>
        <taxon>Eubacteriales</taxon>
        <taxon>Eubacteriaceae</taxon>
        <taxon>Acetobacterium</taxon>
    </lineage>
</organism>
<keyword evidence="4" id="KW-1185">Reference proteome</keyword>